<evidence type="ECO:0000313" key="3">
    <source>
        <dbReference type="Proteomes" id="UP000837857"/>
    </source>
</evidence>
<evidence type="ECO:0000313" key="2">
    <source>
        <dbReference type="EMBL" id="CAH2039738.1"/>
    </source>
</evidence>
<feature type="compositionally biased region" description="Polar residues" evidence="1">
    <location>
        <begin position="1"/>
        <end position="11"/>
    </location>
</feature>
<feature type="compositionally biased region" description="Basic and acidic residues" evidence="1">
    <location>
        <begin position="27"/>
        <end position="51"/>
    </location>
</feature>
<protein>
    <submittedName>
        <fullName evidence="2">Uncharacterized protein</fullName>
    </submittedName>
</protein>
<feature type="compositionally biased region" description="Basic residues" evidence="1">
    <location>
        <begin position="15"/>
        <end position="26"/>
    </location>
</feature>
<reference evidence="2" key="1">
    <citation type="submission" date="2022-03" db="EMBL/GenBank/DDBJ databases">
        <authorList>
            <person name="Martin H S."/>
        </authorList>
    </citation>
    <scope>NUCLEOTIDE SEQUENCE</scope>
</reference>
<feature type="region of interest" description="Disordered" evidence="1">
    <location>
        <begin position="1"/>
        <end position="56"/>
    </location>
</feature>
<proteinExistence type="predicted"/>
<sequence>MELNNGMQPKQYTRGAHRTCRPARGHLRTDESRDERNTNHEWRRETNDERATSGSLALGAARGGVSKSLPFGCTRVLLDSAVCE</sequence>
<evidence type="ECO:0000256" key="1">
    <source>
        <dbReference type="SAM" id="MobiDB-lite"/>
    </source>
</evidence>
<name>A0ABN8HQQ3_9NEOP</name>
<gene>
    <name evidence="2" type="ORF">IPOD504_LOCUS1936</name>
</gene>
<feature type="non-terminal residue" evidence="2">
    <location>
        <position position="84"/>
    </location>
</feature>
<dbReference type="Proteomes" id="UP000837857">
    <property type="component" value="Chromosome 11"/>
</dbReference>
<dbReference type="EMBL" id="OW152823">
    <property type="protein sequence ID" value="CAH2039738.1"/>
    <property type="molecule type" value="Genomic_DNA"/>
</dbReference>
<organism evidence="2 3">
    <name type="scientific">Iphiclides podalirius</name>
    <name type="common">scarce swallowtail</name>
    <dbReference type="NCBI Taxonomy" id="110791"/>
    <lineage>
        <taxon>Eukaryota</taxon>
        <taxon>Metazoa</taxon>
        <taxon>Ecdysozoa</taxon>
        <taxon>Arthropoda</taxon>
        <taxon>Hexapoda</taxon>
        <taxon>Insecta</taxon>
        <taxon>Pterygota</taxon>
        <taxon>Neoptera</taxon>
        <taxon>Endopterygota</taxon>
        <taxon>Lepidoptera</taxon>
        <taxon>Glossata</taxon>
        <taxon>Ditrysia</taxon>
        <taxon>Papilionoidea</taxon>
        <taxon>Papilionidae</taxon>
        <taxon>Papilioninae</taxon>
        <taxon>Iphiclides</taxon>
    </lineage>
</organism>
<keyword evidence="3" id="KW-1185">Reference proteome</keyword>
<accession>A0ABN8HQQ3</accession>